<dbReference type="Pfam" id="PF17963">
    <property type="entry name" value="Big_9"/>
    <property type="match status" value="1"/>
</dbReference>
<keyword evidence="3" id="KW-0732">Signal</keyword>
<dbReference type="InterPro" id="IPR012334">
    <property type="entry name" value="Pectin_lyas_fold"/>
</dbReference>
<dbReference type="Proteomes" id="UP000244168">
    <property type="component" value="Unassembled WGS sequence"/>
</dbReference>
<dbReference type="InterPro" id="IPR052063">
    <property type="entry name" value="Polysaccharide_Lyase_1"/>
</dbReference>
<evidence type="ECO:0000313" key="5">
    <source>
        <dbReference type="Proteomes" id="UP000244168"/>
    </source>
</evidence>
<evidence type="ECO:0000256" key="2">
    <source>
        <dbReference type="ARBA" id="ARBA00023180"/>
    </source>
</evidence>
<dbReference type="AlphaFoldDB" id="A0A2T5JB74"/>
<sequence>MNMKHYTNLCSIALGILCPALLYAQTPVLKVDLNTAERRTAEVNEQGYTAWAVKAGDADAMTLKGVTITFTKKAGDGHIASGYYKTAIQAPYYARLAGDGLMLDGGNTAAAIEMRISGLPAGQHTLLTYHNSLNGKVAAGDAISISVDGQQQVAKLVPTVRVHENAACETAFLKINAQKGKDVVVLFQNTLDAVGHNIIINGFELNTSDLKARAKAPSPANGEEHADADSHSLTLDWADGAQAVSHDVYIGSDSATVAVATHASHEFKGNQKTSSFKLNDVYSMNSYYWRVDELTADGKVSKGEVWFFRPRQLAFVGAEGYGRFARGGRGGKVVEVTNLNDDGPGSFREAVTKDIGPRTIVFNVSGLIRLKSRLTLQQRYITIAGQTAPGKGICIAGAPLGVVNNDDMVRFLRVRIGAGVTYDGMGLTGADNSIVDHCSISWSIDEGFSSRGAHNITLQRTMIAEALNVAGHDHYEAGKAHGFAGSIGGEVGSFHHNLLAHDAGRNWSLAGGADGDGNYLGKMDIRNNVVYNWDHRATDGGAREVNFVGNYYKPGAATTFFWALNAQHEGYGGGMQRYYFAGNVMPGHFDLSNQEAGRTETGKKVDYQTFLDKPFFESYVTTQSAEDAYKDVLSDVGCNQPQFDDHDIRIVNETLKGTYSIRGSKSGKPGLPDNQNDVGGWENYPEVHRDANFDTDHDGLPDWWEKLHGTNVNSPKGDFSDANADSKKDGFTELDEYLGWLADTHLEAQAGKSVTIDLKTLTRGYTKKPVYQTDKVVNGQAAVSKDGVVTFTAGKAGLASFQYTVTDAAKSTFTRQVNVLVQ</sequence>
<dbReference type="PANTHER" id="PTHR42970">
    <property type="entry name" value="PECTATE LYASE C-RELATED"/>
    <property type="match status" value="1"/>
</dbReference>
<dbReference type="EMBL" id="QAOQ01000003">
    <property type="protein sequence ID" value="PTQ98117.1"/>
    <property type="molecule type" value="Genomic_DNA"/>
</dbReference>
<feature type="chain" id="PRO_5015623100" description="Pectate lyase" evidence="3">
    <location>
        <begin position="25"/>
        <end position="822"/>
    </location>
</feature>
<evidence type="ECO:0000256" key="3">
    <source>
        <dbReference type="SAM" id="SignalP"/>
    </source>
</evidence>
<evidence type="ECO:0000256" key="1">
    <source>
        <dbReference type="ARBA" id="ARBA00022723"/>
    </source>
</evidence>
<gene>
    <name evidence="4" type="ORF">C8P68_103277</name>
</gene>
<protein>
    <recommendedName>
        <fullName evidence="6">Pectate lyase</fullName>
    </recommendedName>
</protein>
<accession>A0A2T5JB74</accession>
<evidence type="ECO:0000313" key="4">
    <source>
        <dbReference type="EMBL" id="PTQ98117.1"/>
    </source>
</evidence>
<dbReference type="SUPFAM" id="SSF51126">
    <property type="entry name" value="Pectin lyase-like"/>
    <property type="match status" value="1"/>
</dbReference>
<name>A0A2T5JB74_9SPHI</name>
<feature type="signal peptide" evidence="3">
    <location>
        <begin position="1"/>
        <end position="24"/>
    </location>
</feature>
<dbReference type="GO" id="GO:0046872">
    <property type="term" value="F:metal ion binding"/>
    <property type="evidence" value="ECO:0007669"/>
    <property type="project" value="UniProtKB-KW"/>
</dbReference>
<keyword evidence="1" id="KW-0479">Metal-binding</keyword>
<keyword evidence="2" id="KW-0325">Glycoprotein</keyword>
<evidence type="ECO:0008006" key="6">
    <source>
        <dbReference type="Google" id="ProtNLM"/>
    </source>
</evidence>
<dbReference type="Gene3D" id="2.160.20.10">
    <property type="entry name" value="Single-stranded right-handed beta-helix, Pectin lyase-like"/>
    <property type="match status" value="1"/>
</dbReference>
<keyword evidence="5" id="KW-1185">Reference proteome</keyword>
<dbReference type="PANTHER" id="PTHR42970:SF1">
    <property type="entry name" value="PECTATE LYASE C-RELATED"/>
    <property type="match status" value="1"/>
</dbReference>
<dbReference type="InterPro" id="IPR011050">
    <property type="entry name" value="Pectin_lyase_fold/virulence"/>
</dbReference>
<proteinExistence type="predicted"/>
<comment type="caution">
    <text evidence="4">The sequence shown here is derived from an EMBL/GenBank/DDBJ whole genome shotgun (WGS) entry which is preliminary data.</text>
</comment>
<reference evidence="4 5" key="1">
    <citation type="submission" date="2018-04" db="EMBL/GenBank/DDBJ databases">
        <title>Genomic Encyclopedia of Archaeal and Bacterial Type Strains, Phase II (KMG-II): from individual species to whole genera.</title>
        <authorList>
            <person name="Goeker M."/>
        </authorList>
    </citation>
    <scope>NUCLEOTIDE SEQUENCE [LARGE SCALE GENOMIC DNA]</scope>
    <source>
        <strain evidence="4 5">DSM 26809</strain>
    </source>
</reference>
<organism evidence="4 5">
    <name type="scientific">Mucilaginibacter yixingensis</name>
    <dbReference type="NCBI Taxonomy" id="1295612"/>
    <lineage>
        <taxon>Bacteria</taxon>
        <taxon>Pseudomonadati</taxon>
        <taxon>Bacteroidota</taxon>
        <taxon>Sphingobacteriia</taxon>
        <taxon>Sphingobacteriales</taxon>
        <taxon>Sphingobacteriaceae</taxon>
        <taxon>Mucilaginibacter</taxon>
    </lineage>
</organism>